<protein>
    <submittedName>
        <fullName evidence="2">Uncharacterized protein</fullName>
    </submittedName>
</protein>
<evidence type="ECO:0000256" key="1">
    <source>
        <dbReference type="SAM" id="MobiDB-lite"/>
    </source>
</evidence>
<organism evidence="2">
    <name type="scientific">Tanacetum cinerariifolium</name>
    <name type="common">Dalmatian daisy</name>
    <name type="synonym">Chrysanthemum cinerariifolium</name>
    <dbReference type="NCBI Taxonomy" id="118510"/>
    <lineage>
        <taxon>Eukaryota</taxon>
        <taxon>Viridiplantae</taxon>
        <taxon>Streptophyta</taxon>
        <taxon>Embryophyta</taxon>
        <taxon>Tracheophyta</taxon>
        <taxon>Spermatophyta</taxon>
        <taxon>Magnoliopsida</taxon>
        <taxon>eudicotyledons</taxon>
        <taxon>Gunneridae</taxon>
        <taxon>Pentapetalae</taxon>
        <taxon>asterids</taxon>
        <taxon>campanulids</taxon>
        <taxon>Asterales</taxon>
        <taxon>Asteraceae</taxon>
        <taxon>Asteroideae</taxon>
        <taxon>Anthemideae</taxon>
        <taxon>Anthemidinae</taxon>
        <taxon>Tanacetum</taxon>
    </lineage>
</organism>
<feature type="region of interest" description="Disordered" evidence="1">
    <location>
        <begin position="373"/>
        <end position="396"/>
    </location>
</feature>
<name>A0A6L2K7W6_TANCI</name>
<accession>A0A6L2K7W6</accession>
<gene>
    <name evidence="2" type="ORF">Tci_017471</name>
</gene>
<comment type="caution">
    <text evidence="2">The sequence shown here is derived from an EMBL/GenBank/DDBJ whole genome shotgun (WGS) entry which is preliminary data.</text>
</comment>
<evidence type="ECO:0000313" key="2">
    <source>
        <dbReference type="EMBL" id="GEU45493.1"/>
    </source>
</evidence>
<proteinExistence type="predicted"/>
<reference evidence="2" key="1">
    <citation type="journal article" date="2019" name="Sci. Rep.">
        <title>Draft genome of Tanacetum cinerariifolium, the natural source of mosquito coil.</title>
        <authorList>
            <person name="Yamashiro T."/>
            <person name="Shiraishi A."/>
            <person name="Satake H."/>
            <person name="Nakayama K."/>
        </authorList>
    </citation>
    <scope>NUCLEOTIDE SEQUENCE</scope>
</reference>
<dbReference type="EMBL" id="BKCJ010001992">
    <property type="protein sequence ID" value="GEU45493.1"/>
    <property type="molecule type" value="Genomic_DNA"/>
</dbReference>
<sequence>MEPPTFFDTYNMIAFVSKSDASAGFDQIEDFLNSQVIQYALMVNPTIYVSCIKQFCASATIKKVNHVVKFQALIDKKKVVSWHVWVRRNHLQVDILQGVFLCPMEVFKSNVLVRKGLPGTNSVVPWPRLSSALPQVESLIFLSTSLKACIIDSQAQEVREEEEIKVFMVEEIKKGGGGNDNATAKEVNAAEPTLFDDEEVTMTMAQTLIKMKAKKARILNEQMAKRLHDKEVKQAADREKQEKKDLERAKVLQQQCDQKQENIDWNVVAEQIQEKHLENIRKYQSLKRKPIFVAQARKTMIIYLTNMARYKKEHFKGMNYDQVRPIFEREYNKVQTLFIPDKCVEEPLKKRVTKETLLQESFKKLKAVEVLGSHSTQHTPTVDPKEMSEEDVQNML</sequence>
<dbReference type="AlphaFoldDB" id="A0A6L2K7W6"/>